<evidence type="ECO:0000256" key="5">
    <source>
        <dbReference type="ARBA" id="ARBA00038161"/>
    </source>
</evidence>
<dbReference type="Proteomes" id="UP001208570">
    <property type="component" value="Unassembled WGS sequence"/>
</dbReference>
<evidence type="ECO:0000256" key="3">
    <source>
        <dbReference type="ARBA" id="ARBA00022490"/>
    </source>
</evidence>
<keyword evidence="9" id="KW-1185">Reference proteome</keyword>
<dbReference type="Gene3D" id="2.30.42.10">
    <property type="match status" value="1"/>
</dbReference>
<sequence>MFQNYQTFIFYFWKKNNPQVELRKRSKAHEAGLMEGDALLGINGYSCQNITHGTAMGLIESSPNLNLIILRRRLVIYSHSYRSRYALPLRLRYIKIVRHDGASSVAKSKRTTAHLVLNTYPSDRQTTADFYIQKTTLFDTCWCPILKTNLIPYQQQVVIPTICIHLLENDRSFADLVTRPATEFLHPRSIPGLAMPERGATSRDAVNAAIQALGTELQPVTAAIKTSAQTTKSVRRSPAPSPTITQTGGAHTQHQVVNGYGAPERYRRQEQTYADAEKTTHVITETSKEQFGDTTITKVKRETVTQYGQKPMFNVSNVATGIPASAVQKPGIWTPPGGASKMTVSAPSGVHVQHNPDQSITMTIGLHGARDESKENIAPQHQQQTANMPPMFKVSKFNNKPEEQPKPGSWNPSAGPVTKAPEPAPRHQTDESTAFGDDNIPLLPEEEAELKAHLESLKKPLPNLLQKVLVDGSGSDREGTPDSPGYLTRRRIEQFASDYDYETEEELHKRKMFADSAFYDDPEHKYPTIEEQVKMARKVAMSLLAPANKKARGHRMFMRRMVKSQKWTTDQDRTEKDFEWENDEEEEKYYNPNPWSGITATWQPPKQADLGPKKVPPPPPVPTNLLQAPGYAMGTAKKEEKAKALSADEFERMRLFEAKTDHTQVSPALCFSLAEDLRNMKGKGGKLFAKRVARAEKWVVDENPTPSKPNPELIQKIAMQAAAGGAMPMPMPGLGPAPNKAPAQKRDDGGPVVNRLKEMIDPPKPKMTPWEAAARNDGDVQKAFDHLRGYNPYGRSMTGELASNLDGAAQKNSYTAPPNVVPAAGSSTAGEQSSKLPDYMRKIKPWNLQDHGSASAAGIHHQQLTSYI</sequence>
<feature type="region of interest" description="Disordered" evidence="6">
    <location>
        <begin position="377"/>
        <end position="439"/>
    </location>
</feature>
<evidence type="ECO:0000313" key="8">
    <source>
        <dbReference type="EMBL" id="KAK2151829.1"/>
    </source>
</evidence>
<comment type="similarity">
    <text evidence="2">Belongs to the myozenin family.</text>
</comment>
<accession>A0AAD9JF79</accession>
<dbReference type="GO" id="GO:0005634">
    <property type="term" value="C:nucleus"/>
    <property type="evidence" value="ECO:0007669"/>
    <property type="project" value="TreeGrafter"/>
</dbReference>
<dbReference type="AlphaFoldDB" id="A0AAD9JF79"/>
<dbReference type="GO" id="GO:0003779">
    <property type="term" value="F:actin binding"/>
    <property type="evidence" value="ECO:0007669"/>
    <property type="project" value="TreeGrafter"/>
</dbReference>
<dbReference type="GO" id="GO:0032233">
    <property type="term" value="P:positive regulation of actin filament bundle assembly"/>
    <property type="evidence" value="ECO:0007669"/>
    <property type="project" value="TreeGrafter"/>
</dbReference>
<evidence type="ECO:0000256" key="4">
    <source>
        <dbReference type="ARBA" id="ARBA00022553"/>
    </source>
</evidence>
<dbReference type="PANTHER" id="PTHR24217:SF0">
    <property type="entry name" value="PDZ DOMAIN-CONTAINING PROTEIN"/>
    <property type="match status" value="1"/>
</dbReference>
<feature type="compositionally biased region" description="Polar residues" evidence="6">
    <location>
        <begin position="825"/>
        <end position="835"/>
    </location>
</feature>
<evidence type="ECO:0000259" key="7">
    <source>
        <dbReference type="PROSITE" id="PS50106"/>
    </source>
</evidence>
<dbReference type="EMBL" id="JAODUP010000349">
    <property type="protein sequence ID" value="KAK2151829.1"/>
    <property type="molecule type" value="Genomic_DNA"/>
</dbReference>
<dbReference type="Pfam" id="PF05556">
    <property type="entry name" value="Calsarcin"/>
    <property type="match status" value="1"/>
</dbReference>
<comment type="subcellular location">
    <subcellularLocation>
        <location evidence="1">Cytoplasm</location>
    </subcellularLocation>
</comment>
<dbReference type="GO" id="GO:0030018">
    <property type="term" value="C:Z disc"/>
    <property type="evidence" value="ECO:0007669"/>
    <property type="project" value="InterPro"/>
</dbReference>
<dbReference type="PANTHER" id="PTHR24217">
    <property type="entry name" value="PUTATIVE-RELATED"/>
    <property type="match status" value="1"/>
</dbReference>
<feature type="region of interest" description="Disordered" evidence="6">
    <location>
        <begin position="227"/>
        <end position="252"/>
    </location>
</feature>
<name>A0AAD9JF79_9ANNE</name>
<dbReference type="InterPro" id="IPR051976">
    <property type="entry name" value="Synaptopodin_domain"/>
</dbReference>
<dbReference type="GO" id="GO:0015629">
    <property type="term" value="C:actin cytoskeleton"/>
    <property type="evidence" value="ECO:0007669"/>
    <property type="project" value="TreeGrafter"/>
</dbReference>
<keyword evidence="3" id="KW-0963">Cytoplasm</keyword>
<reference evidence="8" key="1">
    <citation type="journal article" date="2023" name="Mol. Biol. Evol.">
        <title>Third-Generation Sequencing Reveals the Adaptive Role of the Epigenome in Three Deep-Sea Polychaetes.</title>
        <authorList>
            <person name="Perez M."/>
            <person name="Aroh O."/>
            <person name="Sun Y."/>
            <person name="Lan Y."/>
            <person name="Juniper S.K."/>
            <person name="Young C.R."/>
            <person name="Angers B."/>
            <person name="Qian P.Y."/>
        </authorList>
    </citation>
    <scope>NUCLEOTIDE SEQUENCE</scope>
    <source>
        <strain evidence="8">P08H-3</strain>
    </source>
</reference>
<dbReference type="PROSITE" id="PS50106">
    <property type="entry name" value="PDZ"/>
    <property type="match status" value="1"/>
</dbReference>
<evidence type="ECO:0000256" key="2">
    <source>
        <dbReference type="ARBA" id="ARBA00009126"/>
    </source>
</evidence>
<gene>
    <name evidence="8" type="ORF">LSH36_349g01000</name>
</gene>
<protein>
    <recommendedName>
        <fullName evidence="7">PDZ domain-containing protein</fullName>
    </recommendedName>
</protein>
<dbReference type="InterPro" id="IPR008438">
    <property type="entry name" value="MYOZ"/>
</dbReference>
<feature type="region of interest" description="Disordered" evidence="6">
    <location>
        <begin position="808"/>
        <end position="838"/>
    </location>
</feature>
<dbReference type="InterPro" id="IPR036034">
    <property type="entry name" value="PDZ_sf"/>
</dbReference>
<dbReference type="SUPFAM" id="SSF50156">
    <property type="entry name" value="PDZ domain-like"/>
    <property type="match status" value="1"/>
</dbReference>
<proteinExistence type="inferred from homology"/>
<feature type="domain" description="PDZ" evidence="7">
    <location>
        <begin position="28"/>
        <end position="74"/>
    </location>
</feature>
<evidence type="ECO:0000256" key="1">
    <source>
        <dbReference type="ARBA" id="ARBA00004496"/>
    </source>
</evidence>
<organism evidence="8 9">
    <name type="scientific">Paralvinella palmiformis</name>
    <dbReference type="NCBI Taxonomy" id="53620"/>
    <lineage>
        <taxon>Eukaryota</taxon>
        <taxon>Metazoa</taxon>
        <taxon>Spiralia</taxon>
        <taxon>Lophotrochozoa</taxon>
        <taxon>Annelida</taxon>
        <taxon>Polychaeta</taxon>
        <taxon>Sedentaria</taxon>
        <taxon>Canalipalpata</taxon>
        <taxon>Terebellida</taxon>
        <taxon>Terebelliformia</taxon>
        <taxon>Alvinellidae</taxon>
        <taxon>Paralvinella</taxon>
    </lineage>
</organism>
<evidence type="ECO:0000313" key="9">
    <source>
        <dbReference type="Proteomes" id="UP001208570"/>
    </source>
</evidence>
<feature type="compositionally biased region" description="Polar residues" evidence="6">
    <location>
        <begin position="242"/>
        <end position="252"/>
    </location>
</feature>
<comment type="caution">
    <text evidence="8">The sequence shown here is derived from an EMBL/GenBank/DDBJ whole genome shotgun (WGS) entry which is preliminary data.</text>
</comment>
<keyword evidence="4" id="KW-0597">Phosphoprotein</keyword>
<comment type="similarity">
    <text evidence="5">Belongs to the synaptopodin family.</text>
</comment>
<dbReference type="InterPro" id="IPR001478">
    <property type="entry name" value="PDZ"/>
</dbReference>
<evidence type="ECO:0000256" key="6">
    <source>
        <dbReference type="SAM" id="MobiDB-lite"/>
    </source>
</evidence>